<gene>
    <name evidence="1" type="ORF">KIN20_026931</name>
</gene>
<comment type="caution">
    <text evidence="1">The sequence shown here is derived from an EMBL/GenBank/DDBJ whole genome shotgun (WGS) entry which is preliminary data.</text>
</comment>
<dbReference type="Proteomes" id="UP001196413">
    <property type="component" value="Unassembled WGS sequence"/>
</dbReference>
<name>A0AAD5QYP4_PARTN</name>
<dbReference type="AlphaFoldDB" id="A0AAD5QYP4"/>
<evidence type="ECO:0000313" key="1">
    <source>
        <dbReference type="EMBL" id="KAJ1366302.1"/>
    </source>
</evidence>
<accession>A0AAD5QYP4</accession>
<proteinExistence type="predicted"/>
<protein>
    <submittedName>
        <fullName evidence="1">Uncharacterized protein</fullName>
    </submittedName>
</protein>
<reference evidence="1" key="1">
    <citation type="submission" date="2021-06" db="EMBL/GenBank/DDBJ databases">
        <title>Parelaphostrongylus tenuis whole genome reference sequence.</title>
        <authorList>
            <person name="Garwood T.J."/>
            <person name="Larsen P.A."/>
            <person name="Fountain-Jones N.M."/>
            <person name="Garbe J.R."/>
            <person name="Macchietto M.G."/>
            <person name="Kania S.A."/>
            <person name="Gerhold R.W."/>
            <person name="Richards J.E."/>
            <person name="Wolf T.M."/>
        </authorList>
    </citation>
    <scope>NUCLEOTIDE SEQUENCE</scope>
    <source>
        <strain evidence="1">MNPRO001-30</strain>
        <tissue evidence="1">Meninges</tissue>
    </source>
</reference>
<evidence type="ECO:0000313" key="2">
    <source>
        <dbReference type="Proteomes" id="UP001196413"/>
    </source>
</evidence>
<sequence>MNAQAFVQRLVMQTILEVLERQARSALLPDAVISTVFGQLSVHISNRPLNCPLIVSPGKRKRVLIEDVPHHEQ</sequence>
<dbReference type="EMBL" id="JAHQIW010005524">
    <property type="protein sequence ID" value="KAJ1366302.1"/>
    <property type="molecule type" value="Genomic_DNA"/>
</dbReference>
<organism evidence="1 2">
    <name type="scientific">Parelaphostrongylus tenuis</name>
    <name type="common">Meningeal worm</name>
    <dbReference type="NCBI Taxonomy" id="148309"/>
    <lineage>
        <taxon>Eukaryota</taxon>
        <taxon>Metazoa</taxon>
        <taxon>Ecdysozoa</taxon>
        <taxon>Nematoda</taxon>
        <taxon>Chromadorea</taxon>
        <taxon>Rhabditida</taxon>
        <taxon>Rhabditina</taxon>
        <taxon>Rhabditomorpha</taxon>
        <taxon>Strongyloidea</taxon>
        <taxon>Metastrongylidae</taxon>
        <taxon>Parelaphostrongylus</taxon>
    </lineage>
</organism>
<keyword evidence="2" id="KW-1185">Reference proteome</keyword>